<organism evidence="3 4">
    <name type="scientific">Pedobacter jejuensis</name>
    <dbReference type="NCBI Taxonomy" id="1268550"/>
    <lineage>
        <taxon>Bacteria</taxon>
        <taxon>Pseudomonadati</taxon>
        <taxon>Bacteroidota</taxon>
        <taxon>Sphingobacteriia</taxon>
        <taxon>Sphingobacteriales</taxon>
        <taxon>Sphingobacteriaceae</taxon>
        <taxon>Pedobacter</taxon>
    </lineage>
</organism>
<keyword evidence="1" id="KW-0812">Transmembrane</keyword>
<dbReference type="PANTHER" id="PTHR37464">
    <property type="entry name" value="BLL2463 PROTEIN"/>
    <property type="match status" value="1"/>
</dbReference>
<reference evidence="3 4" key="1">
    <citation type="submission" date="2018-10" db="EMBL/GenBank/DDBJ databases">
        <title>Genome sequencing of Pedobacter jejuensis TNB23.</title>
        <authorList>
            <person name="Cho Y.-J."/>
            <person name="Cho A."/>
            <person name="Kim O.-S."/>
        </authorList>
    </citation>
    <scope>NUCLEOTIDE SEQUENCE [LARGE SCALE GENOMIC DNA]</scope>
    <source>
        <strain evidence="3 4">TNB23</strain>
    </source>
</reference>
<feature type="transmembrane region" description="Helical" evidence="1">
    <location>
        <begin position="433"/>
        <end position="451"/>
    </location>
</feature>
<dbReference type="InterPro" id="IPR011933">
    <property type="entry name" value="Double_TM_dom"/>
</dbReference>
<name>A0A3N0BV39_9SPHI</name>
<dbReference type="PANTHER" id="PTHR37464:SF1">
    <property type="entry name" value="BLL2463 PROTEIN"/>
    <property type="match status" value="1"/>
</dbReference>
<dbReference type="EMBL" id="RBEE01000018">
    <property type="protein sequence ID" value="RNL53218.1"/>
    <property type="molecule type" value="Genomic_DNA"/>
</dbReference>
<dbReference type="OrthoDB" id="890881at2"/>
<feature type="domain" description="Aerotolerance regulator N-terminal" evidence="2">
    <location>
        <begin position="7"/>
        <end position="81"/>
    </location>
</feature>
<accession>A0A3N0BV39</accession>
<evidence type="ECO:0000259" key="2">
    <source>
        <dbReference type="Pfam" id="PF07584"/>
    </source>
</evidence>
<dbReference type="InterPro" id="IPR024163">
    <property type="entry name" value="Aerotolerance_reg_N"/>
</dbReference>
<comment type="caution">
    <text evidence="3">The sequence shown here is derived from an EMBL/GenBank/DDBJ whole genome shotgun (WGS) entry which is preliminary data.</text>
</comment>
<evidence type="ECO:0000313" key="3">
    <source>
        <dbReference type="EMBL" id="RNL53218.1"/>
    </source>
</evidence>
<keyword evidence="1" id="KW-0472">Membrane</keyword>
<gene>
    <name evidence="3" type="ORF">D7004_10495</name>
</gene>
<keyword evidence="4" id="KW-1185">Reference proteome</keyword>
<proteinExistence type="predicted"/>
<feature type="transmembrane region" description="Helical" evidence="1">
    <location>
        <begin position="6"/>
        <end position="29"/>
    </location>
</feature>
<evidence type="ECO:0000256" key="1">
    <source>
        <dbReference type="SAM" id="Phobius"/>
    </source>
</evidence>
<dbReference type="Pfam" id="PF07584">
    <property type="entry name" value="BatA"/>
    <property type="match status" value="1"/>
</dbReference>
<dbReference type="AlphaFoldDB" id="A0A3N0BV39"/>
<sequence length="460" mass="51661">MKNLTVQFLYPIGLLAIAGLIIPLIIHLWNVKQGKTLKIGSIALLGESSRASSKSFKVNDWLLLILRCLLLILVACIIAQPFLKKSLTGKANGWILVEKSKFQTVFKNNKNKIDSLLKLGYEMHDFNPGFTTLTLKDTANIDSAKQNAISYTALLNQLNTIIPTGNSVYLFANHRLNAIGNELPRISYKLFRNPINETDTLGNWITDYAGKKYEAKSNPSSTVYTAIASKDVPAIRVSIYESAGNSDRNYLNSALKAIASFSRRRIEINPAGKVDVGFWLSDEAVSSAFKSSITSGGTLFRYEKGKIIPEASFIVIDGKNITSSRRIEAKKTLETIWADGFGNSILSAEKQNNLNILHFYSRLNPQWSQLVWNETFVKAIMPIVIQDNKSSNFGFEDNDADQRQLAKNQKETIQISKTEKTTQNTQNKQLHNIFWIIAFLIFLTERILTFSKKTANYVKN</sequence>
<feature type="transmembrane region" description="Helical" evidence="1">
    <location>
        <begin position="61"/>
        <end position="83"/>
    </location>
</feature>
<dbReference type="NCBIfam" id="TIGR02226">
    <property type="entry name" value="two_anch"/>
    <property type="match status" value="1"/>
</dbReference>
<protein>
    <recommendedName>
        <fullName evidence="2">Aerotolerance regulator N-terminal domain-containing protein</fullName>
    </recommendedName>
</protein>
<evidence type="ECO:0000313" key="4">
    <source>
        <dbReference type="Proteomes" id="UP000274046"/>
    </source>
</evidence>
<dbReference type="Proteomes" id="UP000274046">
    <property type="component" value="Unassembled WGS sequence"/>
</dbReference>
<keyword evidence="1" id="KW-1133">Transmembrane helix</keyword>